<dbReference type="AlphaFoldDB" id="E8LKP7"/>
<dbReference type="GO" id="GO:0003992">
    <property type="term" value="F:N2-acetyl-L-ornithine:2-oxoglutarate 5-aminotransferase activity"/>
    <property type="evidence" value="ECO:0007669"/>
    <property type="project" value="UniProtKB-UniRule"/>
</dbReference>
<evidence type="ECO:0000313" key="5">
    <source>
        <dbReference type="EMBL" id="EFY06927.1"/>
    </source>
</evidence>
<comment type="miscellaneous">
    <text evidence="4">May also have succinyldiaminopimelate aminotransferase activity, thus carrying out the corresponding step in lysine biosynthesis.</text>
</comment>
<comment type="similarity">
    <text evidence="4">Belongs to the class-III pyridoxal-phosphate-dependent aminotransferase family. ArgD subfamily.</text>
</comment>
<dbReference type="HOGENOM" id="CLU_016922_10_1_6"/>
<dbReference type="InterPro" id="IPR049704">
    <property type="entry name" value="Aminotrans_3_PPA_site"/>
</dbReference>
<dbReference type="STRING" id="762983.HMPREF9444_01290"/>
<evidence type="ECO:0000256" key="3">
    <source>
        <dbReference type="ARBA" id="ARBA00022898"/>
    </source>
</evidence>
<keyword evidence="1 4" id="KW-0032">Aminotransferase</keyword>
<evidence type="ECO:0000256" key="1">
    <source>
        <dbReference type="ARBA" id="ARBA00022576"/>
    </source>
</evidence>
<dbReference type="PANTHER" id="PTHR11986:SF113">
    <property type="entry name" value="SUCCINYLORNITHINE TRANSAMINASE"/>
    <property type="match status" value="1"/>
</dbReference>
<evidence type="ECO:0000256" key="2">
    <source>
        <dbReference type="ARBA" id="ARBA00022679"/>
    </source>
</evidence>
<feature type="binding site" evidence="4">
    <location>
        <begin position="104"/>
        <end position="105"/>
    </location>
    <ligand>
        <name>pyridoxal 5'-phosphate</name>
        <dbReference type="ChEBI" id="CHEBI:597326"/>
    </ligand>
</feature>
<dbReference type="NCBIfam" id="NF002325">
    <property type="entry name" value="PRK01278.1"/>
    <property type="match status" value="1"/>
</dbReference>
<dbReference type="PROSITE" id="PS00600">
    <property type="entry name" value="AA_TRANSFER_CLASS_3"/>
    <property type="match status" value="1"/>
</dbReference>
<keyword evidence="4" id="KW-0055">Arginine biosynthesis</keyword>
<feature type="binding site" evidence="4">
    <location>
        <begin position="222"/>
        <end position="225"/>
    </location>
    <ligand>
        <name>pyridoxal 5'-phosphate</name>
        <dbReference type="ChEBI" id="CHEBI:597326"/>
    </ligand>
</feature>
<keyword evidence="4" id="KW-0028">Amino-acid biosynthesis</keyword>
<keyword evidence="4" id="KW-0963">Cytoplasm</keyword>
<dbReference type="PIRSF" id="PIRSF000521">
    <property type="entry name" value="Transaminase_4ab_Lys_Orn"/>
    <property type="match status" value="1"/>
</dbReference>
<comment type="subcellular location">
    <subcellularLocation>
        <location evidence="4">Cytoplasm</location>
    </subcellularLocation>
</comment>
<dbReference type="Pfam" id="PF00202">
    <property type="entry name" value="Aminotran_3"/>
    <property type="match status" value="1"/>
</dbReference>
<comment type="pathway">
    <text evidence="4">Amino-acid biosynthesis; L-arginine biosynthesis; N(2)-acetyl-L-ornithine from L-glutamate: step 4/4.</text>
</comment>
<dbReference type="InterPro" id="IPR004636">
    <property type="entry name" value="AcOrn/SuccOrn_fam"/>
</dbReference>
<dbReference type="eggNOG" id="COG4992">
    <property type="taxonomic scope" value="Bacteria"/>
</dbReference>
<dbReference type="UniPathway" id="UPA00068">
    <property type="reaction ID" value="UER00109"/>
</dbReference>
<dbReference type="EMBL" id="AEVO01000065">
    <property type="protein sequence ID" value="EFY06927.1"/>
    <property type="molecule type" value="Genomic_DNA"/>
</dbReference>
<dbReference type="OrthoDB" id="9801052at2"/>
<reference evidence="5 6" key="1">
    <citation type="submission" date="2011-01" db="EMBL/GenBank/DDBJ databases">
        <authorList>
            <person name="Weinstock G."/>
            <person name="Sodergren E."/>
            <person name="Clifton S."/>
            <person name="Fulton L."/>
            <person name="Fulton B."/>
            <person name="Courtney L."/>
            <person name="Fronick C."/>
            <person name="Harrison M."/>
            <person name="Strong C."/>
            <person name="Farmer C."/>
            <person name="Delahaunty K."/>
            <person name="Markovic C."/>
            <person name="Hall O."/>
            <person name="Minx P."/>
            <person name="Tomlinson C."/>
            <person name="Mitreva M."/>
            <person name="Hou S."/>
            <person name="Chen J."/>
            <person name="Wollam A."/>
            <person name="Pepin K.H."/>
            <person name="Johnson M."/>
            <person name="Bhonagiri V."/>
            <person name="Zhang X."/>
            <person name="Suruliraj S."/>
            <person name="Warren W."/>
            <person name="Chinwalla A."/>
            <person name="Mardis E.R."/>
            <person name="Wilson R.K."/>
        </authorList>
    </citation>
    <scope>NUCLEOTIDE SEQUENCE [LARGE SCALE GENOMIC DNA]</scope>
    <source>
        <strain evidence="6">DSM 22608 / JCM 16073 / KCTC 15190 / YIT 12066</strain>
    </source>
</reference>
<accession>E8LKP7</accession>
<dbReference type="NCBIfam" id="NF003468">
    <property type="entry name" value="PRK05093.1"/>
    <property type="match status" value="1"/>
</dbReference>
<dbReference type="InterPro" id="IPR015422">
    <property type="entry name" value="PyrdxlP-dep_Trfase_small"/>
</dbReference>
<dbReference type="GO" id="GO:0006526">
    <property type="term" value="P:L-arginine biosynthetic process"/>
    <property type="evidence" value="ECO:0007669"/>
    <property type="project" value="UniProtKB-UniRule"/>
</dbReference>
<comment type="caution">
    <text evidence="5">The sequence shown here is derived from an EMBL/GenBank/DDBJ whole genome shotgun (WGS) entry which is preliminary data.</text>
</comment>
<comment type="subunit">
    <text evidence="4">Homodimer.</text>
</comment>
<dbReference type="InterPro" id="IPR015424">
    <property type="entry name" value="PyrdxlP-dep_Trfase"/>
</dbReference>
<keyword evidence="2 4" id="KW-0808">Transferase</keyword>
<proteinExistence type="inferred from homology"/>
<feature type="modified residue" description="N6-(pyridoxal phosphate)lysine" evidence="4">
    <location>
        <position position="251"/>
    </location>
</feature>
<dbReference type="CDD" id="cd00610">
    <property type="entry name" value="OAT_like"/>
    <property type="match status" value="1"/>
</dbReference>
<comment type="cofactor">
    <cofactor evidence="4">
        <name>pyridoxal 5'-phosphate</name>
        <dbReference type="ChEBI" id="CHEBI:597326"/>
    </cofactor>
    <text evidence="4">Binds 1 pyridoxal phosphate per subunit.</text>
</comment>
<dbReference type="SUPFAM" id="SSF53383">
    <property type="entry name" value="PLP-dependent transferases"/>
    <property type="match status" value="1"/>
</dbReference>
<dbReference type="InterPro" id="IPR005814">
    <property type="entry name" value="Aminotrans_3"/>
</dbReference>
<dbReference type="HAMAP" id="MF_01107">
    <property type="entry name" value="ArgD_aminotrans_3"/>
    <property type="match status" value="1"/>
</dbReference>
<dbReference type="GO" id="GO:0042802">
    <property type="term" value="F:identical protein binding"/>
    <property type="evidence" value="ECO:0007669"/>
    <property type="project" value="TreeGrafter"/>
</dbReference>
<organism evidence="5 6">
    <name type="scientific">Succinatimonas hippei (strain DSM 22608 / JCM 16073 / KCTC 15190 / YIT 12066)</name>
    <dbReference type="NCBI Taxonomy" id="762983"/>
    <lineage>
        <taxon>Bacteria</taxon>
        <taxon>Pseudomonadati</taxon>
        <taxon>Pseudomonadota</taxon>
        <taxon>Gammaproteobacteria</taxon>
        <taxon>Aeromonadales</taxon>
        <taxon>Succinivibrionaceae</taxon>
        <taxon>Succinatimonas</taxon>
    </lineage>
</organism>
<dbReference type="NCBIfam" id="TIGR00707">
    <property type="entry name" value="argD"/>
    <property type="match status" value="1"/>
</dbReference>
<comment type="catalytic activity">
    <reaction evidence="4">
        <text>N(2)-acetyl-L-ornithine + 2-oxoglutarate = N-acetyl-L-glutamate 5-semialdehyde + L-glutamate</text>
        <dbReference type="Rhea" id="RHEA:18049"/>
        <dbReference type="ChEBI" id="CHEBI:16810"/>
        <dbReference type="ChEBI" id="CHEBI:29123"/>
        <dbReference type="ChEBI" id="CHEBI:29985"/>
        <dbReference type="ChEBI" id="CHEBI:57805"/>
        <dbReference type="EC" id="2.6.1.11"/>
    </reaction>
</comment>
<name>E8LKP7_SUCHY</name>
<feature type="binding site" evidence="4">
    <location>
        <position position="280"/>
    </location>
    <ligand>
        <name>pyridoxal 5'-phosphate</name>
        <dbReference type="ChEBI" id="CHEBI:597326"/>
    </ligand>
</feature>
<dbReference type="Gene3D" id="3.40.640.10">
    <property type="entry name" value="Type I PLP-dependent aspartate aminotransferase-like (Major domain)"/>
    <property type="match status" value="1"/>
</dbReference>
<dbReference type="GO" id="GO:0030170">
    <property type="term" value="F:pyridoxal phosphate binding"/>
    <property type="evidence" value="ECO:0007669"/>
    <property type="project" value="InterPro"/>
</dbReference>
<dbReference type="GO" id="GO:0005737">
    <property type="term" value="C:cytoplasm"/>
    <property type="evidence" value="ECO:0007669"/>
    <property type="project" value="UniProtKB-SubCell"/>
</dbReference>
<feature type="binding site" evidence="4">
    <location>
        <position position="140"/>
    </location>
    <ligand>
        <name>N(2)-acetyl-L-ornithine</name>
        <dbReference type="ChEBI" id="CHEBI:57805"/>
    </ligand>
</feature>
<evidence type="ECO:0000256" key="4">
    <source>
        <dbReference type="HAMAP-Rule" id="MF_01107"/>
    </source>
</evidence>
<dbReference type="Gene3D" id="3.90.1150.10">
    <property type="entry name" value="Aspartate Aminotransferase, domain 1"/>
    <property type="match status" value="1"/>
</dbReference>
<dbReference type="PANTHER" id="PTHR11986">
    <property type="entry name" value="AMINOTRANSFERASE CLASS III"/>
    <property type="match status" value="1"/>
</dbReference>
<gene>
    <name evidence="4 5" type="primary">argD</name>
    <name evidence="5" type="ORF">HMPREF9444_01290</name>
</gene>
<dbReference type="Proteomes" id="UP000018458">
    <property type="component" value="Unassembled WGS sequence"/>
</dbReference>
<evidence type="ECO:0000313" key="6">
    <source>
        <dbReference type="Proteomes" id="UP000018458"/>
    </source>
</evidence>
<dbReference type="EC" id="2.6.1.11" evidence="4"/>
<sequence length="402" mass="43560">MLKITRNTFDEVMIPCYKPFNCLIVKGKGSYLFDSNGNKYVDFTGGIAVNSLGHCNKGVQKVIKKQIKKLIHASNIFTNISTLTLAVKLTKHTDFSKVFFVNSGAEANEAALKLARRVAFNLYGENKNEIISFGHSFHGRTLFSVSVGGQDKYSDGFGPKPGAITHLPFNDIETFKQHVSDKTCAVILEPIQGEGGIIEANPDFLKTVRDLCTSHNALLILDEVQTGVGRCGTFYAYQDTDIIPDILTSAKGLAAGIPIGSVMTSDEIAKHFSPGTHGSTFGGNPLACAVGTYVVNTISDKAFLNNVKAKGIILKHSLEELKDKYGIFKEIRGKGLLLGAVLNEDLQDKAGEIQQICAKYGLFILTAGHGVLRFAPALNIKNKTIKEGVNLLDKALADFTKV</sequence>
<feature type="binding site" evidence="4">
    <location>
        <position position="137"/>
    </location>
    <ligand>
        <name>pyridoxal 5'-phosphate</name>
        <dbReference type="ChEBI" id="CHEBI:597326"/>
    </ligand>
</feature>
<keyword evidence="6" id="KW-1185">Reference proteome</keyword>
<protein>
    <recommendedName>
        <fullName evidence="4">Acetylornithine aminotransferase</fullName>
        <shortName evidence="4">ACOAT</shortName>
        <ecNumber evidence="4">2.6.1.11</ecNumber>
    </recommendedName>
</protein>
<feature type="binding site" evidence="4">
    <location>
        <position position="279"/>
    </location>
    <ligand>
        <name>N(2)-acetyl-L-ornithine</name>
        <dbReference type="ChEBI" id="CHEBI:57805"/>
    </ligand>
</feature>
<dbReference type="FunFam" id="3.40.640.10:FF:000004">
    <property type="entry name" value="Acetylornithine aminotransferase"/>
    <property type="match status" value="1"/>
</dbReference>
<keyword evidence="3 4" id="KW-0663">Pyridoxal phosphate</keyword>
<dbReference type="InterPro" id="IPR050103">
    <property type="entry name" value="Class-III_PLP-dep_AT"/>
</dbReference>
<dbReference type="InterPro" id="IPR015421">
    <property type="entry name" value="PyrdxlP-dep_Trfase_major"/>
</dbReference>